<evidence type="ECO:0000256" key="1">
    <source>
        <dbReference type="SAM" id="SignalP"/>
    </source>
</evidence>
<keyword evidence="1" id="KW-0732">Signal</keyword>
<sequence length="115" mass="12788">MAIVLSALLAIVLIQVVEPNSKNDRLRCHSCTSPPACKIRNEVECRSGQDTCQRTHMPITDPSGTENRNNYYASTSEGIIVLERLCTTKKRCENAKKRMLSRMSVDCCQGPLCNA</sequence>
<dbReference type="EMBL" id="AF175980">
    <property type="protein sequence ID" value="AAG33070.2"/>
    <property type="molecule type" value="mRNA"/>
</dbReference>
<protein>
    <submittedName>
        <fullName evidence="2">Freeze-responsive liver protein Li16</fullName>
    </submittedName>
</protein>
<evidence type="ECO:0000313" key="2">
    <source>
        <dbReference type="EMBL" id="AAG33070.2"/>
    </source>
</evidence>
<feature type="signal peptide" evidence="1">
    <location>
        <begin position="1"/>
        <end position="19"/>
    </location>
</feature>
<dbReference type="AlphaFoldDB" id="Q9DG71"/>
<dbReference type="Gene3D" id="2.10.60.10">
    <property type="entry name" value="CD59"/>
    <property type="match status" value="1"/>
</dbReference>
<accession>Q9DG71</accession>
<name>Q9DG71_LITSY</name>
<proteinExistence type="evidence at transcript level"/>
<dbReference type="SUPFAM" id="SSF57302">
    <property type="entry name" value="Snake toxin-like"/>
    <property type="match status" value="1"/>
</dbReference>
<dbReference type="InterPro" id="IPR045860">
    <property type="entry name" value="Snake_toxin-like_sf"/>
</dbReference>
<organism evidence="2">
    <name type="scientific">Lithobates sylvaticus</name>
    <name type="common">Wood frog</name>
    <name type="synonym">Rana sylvatica</name>
    <dbReference type="NCBI Taxonomy" id="45438"/>
    <lineage>
        <taxon>Eukaryota</taxon>
        <taxon>Metazoa</taxon>
        <taxon>Chordata</taxon>
        <taxon>Craniata</taxon>
        <taxon>Vertebrata</taxon>
        <taxon>Euteleostomi</taxon>
        <taxon>Amphibia</taxon>
        <taxon>Batrachia</taxon>
        <taxon>Anura</taxon>
        <taxon>Neobatrachia</taxon>
        <taxon>Ranoidea</taxon>
        <taxon>Ranidae</taxon>
        <taxon>Lithobates</taxon>
    </lineage>
</organism>
<feature type="chain" id="PRO_5004325194" evidence="1">
    <location>
        <begin position="20"/>
        <end position="115"/>
    </location>
</feature>
<reference evidence="2" key="1">
    <citation type="journal article" date="2002" name="FASEB J.">
        <title>Identification and characterization of a novel freezing inducible gene, li16, in the wood frog Rana sylvatica.</title>
        <authorList>
            <person name="McNally J.D."/>
            <person name="Wu S.-B."/>
            <person name="Sturgeon C.M."/>
            <person name="Storey K.B."/>
        </authorList>
    </citation>
    <scope>NUCLEOTIDE SEQUENCE</scope>
    <source>
        <tissue evidence="2">Liver</tissue>
    </source>
</reference>